<dbReference type="Proteomes" id="UP000006967">
    <property type="component" value="Unassembled WGS sequence"/>
</dbReference>
<dbReference type="AlphaFoldDB" id="A0A9W5P777"/>
<name>A0A9W5P777_BACCE</name>
<proteinExistence type="predicted"/>
<accession>A0A9W5P777</accession>
<sequence length="37" mass="4267">MRESEIQNLKRKVNKNVMVVNENYLNCIEGEKLGCGI</sequence>
<reference evidence="1 2" key="1">
    <citation type="submission" date="2012-04" db="EMBL/GenBank/DDBJ databases">
        <title>The Genome Sequence of Bacillus cereus VD154.</title>
        <authorList>
            <consortium name="The Broad Institute Genome Sequencing Platform"/>
            <consortium name="The Broad Institute Genome Sequencing Center for Infectious Disease"/>
            <person name="Feldgarden M."/>
            <person name="Van der Auwera G.A."/>
            <person name="Mahillon J."/>
            <person name="Duprez V."/>
            <person name="Timmery S."/>
            <person name="Mattelet C."/>
            <person name="Dierick K."/>
            <person name="Sun M."/>
            <person name="Yu Z."/>
            <person name="Zhu L."/>
            <person name="Hu X."/>
            <person name="Shank E.B."/>
            <person name="Swiecicka I."/>
            <person name="Hansen B.M."/>
            <person name="Andrup L."/>
            <person name="Young S.K."/>
            <person name="Zeng Q."/>
            <person name="Gargeya S."/>
            <person name="Fitzgerald M."/>
            <person name="Haas B."/>
            <person name="Abouelleil A."/>
            <person name="Alvarado L."/>
            <person name="Arachchi H.M."/>
            <person name="Berlin A."/>
            <person name="Chapman S.B."/>
            <person name="Goldberg J."/>
            <person name="Griggs A."/>
            <person name="Gujja S."/>
            <person name="Hansen M."/>
            <person name="Howarth C."/>
            <person name="Imamovic A."/>
            <person name="Larimer J."/>
            <person name="McCowen C."/>
            <person name="Montmayeur A."/>
            <person name="Murphy C."/>
            <person name="Neiman D."/>
            <person name="Pearson M."/>
            <person name="Priest M."/>
            <person name="Roberts A."/>
            <person name="Saif S."/>
            <person name="Shea T."/>
            <person name="Sisk P."/>
            <person name="Sykes S."/>
            <person name="Wortman J."/>
            <person name="Nusbaum C."/>
            <person name="Birren B."/>
        </authorList>
    </citation>
    <scope>NUCLEOTIDE SEQUENCE [LARGE SCALE GENOMIC DNA]</scope>
    <source>
        <strain evidence="1 2">VD154</strain>
    </source>
</reference>
<comment type="caution">
    <text evidence="1">The sequence shown here is derived from an EMBL/GenBank/DDBJ whole genome shotgun (WGS) entry which is preliminary data.</text>
</comment>
<dbReference type="EMBL" id="AHFG01000002">
    <property type="protein sequence ID" value="EJR78361.1"/>
    <property type="molecule type" value="Genomic_DNA"/>
</dbReference>
<evidence type="ECO:0000313" key="2">
    <source>
        <dbReference type="Proteomes" id="UP000006967"/>
    </source>
</evidence>
<protein>
    <submittedName>
        <fullName evidence="1">Uncharacterized protein</fullName>
    </submittedName>
</protein>
<evidence type="ECO:0000313" key="1">
    <source>
        <dbReference type="EMBL" id="EJR78361.1"/>
    </source>
</evidence>
<gene>
    <name evidence="1" type="ORF">IK5_00034</name>
</gene>
<organism evidence="1 2">
    <name type="scientific">Bacillus cereus VD154</name>
    <dbReference type="NCBI Taxonomy" id="1053238"/>
    <lineage>
        <taxon>Bacteria</taxon>
        <taxon>Bacillati</taxon>
        <taxon>Bacillota</taxon>
        <taxon>Bacilli</taxon>
        <taxon>Bacillales</taxon>
        <taxon>Bacillaceae</taxon>
        <taxon>Bacillus</taxon>
        <taxon>Bacillus cereus group</taxon>
    </lineage>
</organism>